<organism evidence="3 4">
    <name type="scientific">Hymenobacter arizonensis</name>
    <name type="common">Siccationidurans arizonensis</name>
    <dbReference type="NCBI Taxonomy" id="1227077"/>
    <lineage>
        <taxon>Bacteria</taxon>
        <taxon>Pseudomonadati</taxon>
        <taxon>Bacteroidota</taxon>
        <taxon>Cytophagia</taxon>
        <taxon>Cytophagales</taxon>
        <taxon>Hymenobacteraceae</taxon>
        <taxon>Hymenobacter</taxon>
    </lineage>
</organism>
<feature type="domain" description="Secretion system C-terminal sorting" evidence="2">
    <location>
        <begin position="240"/>
        <end position="315"/>
    </location>
</feature>
<evidence type="ECO:0000256" key="1">
    <source>
        <dbReference type="SAM" id="SignalP"/>
    </source>
</evidence>
<dbReference type="Gene3D" id="2.60.120.890">
    <property type="entry name" value="BT2081, beta-jelly-roll domain"/>
    <property type="match status" value="1"/>
</dbReference>
<dbReference type="InterPro" id="IPR038653">
    <property type="entry name" value="Put_CMD_sf"/>
</dbReference>
<dbReference type="Proteomes" id="UP000199029">
    <property type="component" value="Unassembled WGS sequence"/>
</dbReference>
<reference evidence="4" key="1">
    <citation type="submission" date="2016-10" db="EMBL/GenBank/DDBJ databases">
        <authorList>
            <person name="Varghese N."/>
            <person name="Submissions S."/>
        </authorList>
    </citation>
    <scope>NUCLEOTIDE SEQUENCE [LARGE SCALE GENOMIC DNA]</scope>
    <source>
        <strain evidence="4">OR362-8,ATCC BAA-1266,JCM 13504</strain>
    </source>
</reference>
<dbReference type="EMBL" id="FOXS01000006">
    <property type="protein sequence ID" value="SFQ71681.1"/>
    <property type="molecule type" value="Genomic_DNA"/>
</dbReference>
<evidence type="ECO:0000259" key="2">
    <source>
        <dbReference type="Pfam" id="PF18962"/>
    </source>
</evidence>
<dbReference type="NCBIfam" id="TIGR04183">
    <property type="entry name" value="Por_Secre_tail"/>
    <property type="match status" value="1"/>
</dbReference>
<name>A0A1I6ASJ7_HYMAR</name>
<keyword evidence="4" id="KW-1185">Reference proteome</keyword>
<keyword evidence="1" id="KW-0732">Signal</keyword>
<evidence type="ECO:0000313" key="4">
    <source>
        <dbReference type="Proteomes" id="UP000199029"/>
    </source>
</evidence>
<sequence>MLPALLGSAGLLLAAPAQGQIALDPNLNFENWVQRNTAVAAGVEAPQNWQTFDDLLSVLAESQLPLTTATTTKTIEDQNGTFAVKIENKAYAPLQSLIPVLSGVASLGNGIKFSTTGDEFTGIPCTSRPTQLQFYYQLTGPAAARDSAAVFFALTRNVSGETEDVTFFGVLLPPAANYTLVSLPIRYTNNITPDSLHLTFTSGNARRPTAGTTLLVDNITLVTSTATPTRSPALAAAVSIYPNPSPDGRYVLNATEPVLLAAPLTVLDATGRVVRREPAPSAAPTRTLDMSDLAKGIYTLQLATAKGLITKRLVVQ</sequence>
<dbReference type="AlphaFoldDB" id="A0A1I6ASJ7"/>
<dbReference type="STRING" id="1227077.SAMN04515668_3854"/>
<dbReference type="OrthoDB" id="640949at2"/>
<feature type="chain" id="PRO_5011768265" evidence="1">
    <location>
        <begin position="20"/>
        <end position="316"/>
    </location>
</feature>
<dbReference type="InterPro" id="IPR026444">
    <property type="entry name" value="Secre_tail"/>
</dbReference>
<proteinExistence type="predicted"/>
<evidence type="ECO:0000313" key="3">
    <source>
        <dbReference type="EMBL" id="SFQ71681.1"/>
    </source>
</evidence>
<accession>A0A1I6ASJ7</accession>
<gene>
    <name evidence="3" type="ORF">SAMN04515668_3854</name>
</gene>
<feature type="signal peptide" evidence="1">
    <location>
        <begin position="1"/>
        <end position="19"/>
    </location>
</feature>
<dbReference type="Pfam" id="PF18962">
    <property type="entry name" value="Por_Secre_tail"/>
    <property type="match status" value="1"/>
</dbReference>
<protein>
    <submittedName>
        <fullName evidence="3">Por secretion system C-terminal sorting domain-containing protein</fullName>
    </submittedName>
</protein>
<dbReference type="RefSeq" id="WP_092677241.1">
    <property type="nucleotide sequence ID" value="NZ_FOXS01000006.1"/>
</dbReference>